<evidence type="ECO:0000256" key="7">
    <source>
        <dbReference type="ARBA" id="ARBA00023277"/>
    </source>
</evidence>
<reference evidence="14 15" key="1">
    <citation type="journal article" date="2016" name="Nat. Commun.">
        <title>Thousands of microbial genomes shed light on interconnected biogeochemical processes in an aquifer system.</title>
        <authorList>
            <person name="Anantharaman K."/>
            <person name="Brown C.T."/>
            <person name="Hug L.A."/>
            <person name="Sharon I."/>
            <person name="Castelle C.J."/>
            <person name="Probst A.J."/>
            <person name="Thomas B.C."/>
            <person name="Singh A."/>
            <person name="Wilkins M.J."/>
            <person name="Karaoz U."/>
            <person name="Brodie E.L."/>
            <person name="Williams K.H."/>
            <person name="Hubbard S.S."/>
            <person name="Banfield J.F."/>
        </authorList>
    </citation>
    <scope>NUCLEOTIDE SEQUENCE [LARGE SCALE GENOMIC DNA]</scope>
</reference>
<feature type="binding site" evidence="11">
    <location>
        <begin position="102"/>
        <end position="103"/>
    </location>
    <ligand>
        <name>substrate</name>
    </ligand>
</feature>
<dbReference type="NCBIfam" id="TIGR01662">
    <property type="entry name" value="HAD-SF-IIIA"/>
    <property type="match status" value="1"/>
</dbReference>
<feature type="binding site" evidence="13">
    <location>
        <position position="129"/>
    </location>
    <ligand>
        <name>Mg(2+)</name>
        <dbReference type="ChEBI" id="CHEBI:18420"/>
    </ligand>
</feature>
<comment type="cofactor">
    <cofactor evidence="1 13">
        <name>Mg(2+)</name>
        <dbReference type="ChEBI" id="CHEBI:18420"/>
    </cofactor>
</comment>
<dbReference type="InterPro" id="IPR006543">
    <property type="entry name" value="Histidinol-phos"/>
</dbReference>
<feature type="binding site" evidence="13">
    <location>
        <position position="89"/>
    </location>
    <ligand>
        <name>Zn(2+)</name>
        <dbReference type="ChEBI" id="CHEBI:29105"/>
    </ligand>
</feature>
<dbReference type="InterPro" id="IPR023214">
    <property type="entry name" value="HAD_sf"/>
</dbReference>
<dbReference type="PANTHER" id="PTHR42891:SF1">
    <property type="entry name" value="D-GLYCERO-BETA-D-MANNO-HEPTOSE-1,7-BISPHOSPHATE 7-PHOSPHATASE"/>
    <property type="match status" value="1"/>
</dbReference>
<feature type="binding site" evidence="13">
    <location>
        <position position="128"/>
    </location>
    <ligand>
        <name>Mg(2+)</name>
        <dbReference type="ChEBI" id="CHEBI:18420"/>
    </ligand>
</feature>
<comment type="cofactor">
    <cofactor evidence="13">
        <name>Zn(2+)</name>
        <dbReference type="ChEBI" id="CHEBI:29105"/>
    </cofactor>
</comment>
<dbReference type="NCBIfam" id="TIGR01656">
    <property type="entry name" value="Histidinol-ppas"/>
    <property type="match status" value="1"/>
</dbReference>
<evidence type="ECO:0000256" key="3">
    <source>
        <dbReference type="ARBA" id="ARBA00011245"/>
    </source>
</evidence>
<name>A0A1F8GCL6_9BACT</name>
<gene>
    <name evidence="14" type="ORF">A2918_03085</name>
</gene>
<dbReference type="GO" id="GO:0005737">
    <property type="term" value="C:cytoplasm"/>
    <property type="evidence" value="ECO:0007669"/>
    <property type="project" value="UniProtKB-SubCell"/>
</dbReference>
<dbReference type="GO" id="GO:0005975">
    <property type="term" value="P:carbohydrate metabolic process"/>
    <property type="evidence" value="ECO:0007669"/>
    <property type="project" value="InterPro"/>
</dbReference>
<evidence type="ECO:0000313" key="14">
    <source>
        <dbReference type="EMBL" id="OGN22209.1"/>
    </source>
</evidence>
<dbReference type="InterPro" id="IPR006549">
    <property type="entry name" value="HAD-SF_hydro_IIIA"/>
</dbReference>
<evidence type="ECO:0000256" key="4">
    <source>
        <dbReference type="ARBA" id="ARBA00022490"/>
    </source>
</evidence>
<feature type="binding site" evidence="13">
    <location>
        <position position="10"/>
    </location>
    <ligand>
        <name>Mg(2+)</name>
        <dbReference type="ChEBI" id="CHEBI:18420"/>
    </ligand>
</feature>
<evidence type="ECO:0000256" key="6">
    <source>
        <dbReference type="ARBA" id="ARBA00022801"/>
    </source>
</evidence>
<comment type="subcellular location">
    <subcellularLocation>
        <location evidence="2 9">Cytoplasm</location>
    </subcellularLocation>
</comment>
<feature type="site" description="Contributes to substrate recognition" evidence="12">
    <location>
        <position position="102"/>
    </location>
</feature>
<evidence type="ECO:0000256" key="9">
    <source>
        <dbReference type="PIRNR" id="PIRNR004682"/>
    </source>
</evidence>
<proteinExistence type="inferred from homology"/>
<evidence type="ECO:0000256" key="5">
    <source>
        <dbReference type="ARBA" id="ARBA00022723"/>
    </source>
</evidence>
<feature type="binding site" evidence="11">
    <location>
        <position position="129"/>
    </location>
    <ligand>
        <name>substrate</name>
    </ligand>
</feature>
<keyword evidence="4 9" id="KW-0963">Cytoplasm</keyword>
<dbReference type="InterPro" id="IPR013954">
    <property type="entry name" value="PNK3P"/>
</dbReference>
<dbReference type="GO" id="GO:0016791">
    <property type="term" value="F:phosphatase activity"/>
    <property type="evidence" value="ECO:0007669"/>
    <property type="project" value="InterPro"/>
</dbReference>
<keyword evidence="6 9" id="KW-0378">Hydrolase</keyword>
<protein>
    <recommendedName>
        <fullName evidence="8 9">D,D-heptose 1,7-bisphosphate phosphatase</fullName>
        <ecNumber evidence="9">3.1.3.-</ecNumber>
    </recommendedName>
</protein>
<evidence type="ECO:0000256" key="12">
    <source>
        <dbReference type="PIRSR" id="PIRSR004682-3"/>
    </source>
</evidence>
<keyword evidence="13" id="KW-0460">Magnesium</keyword>
<keyword evidence="5 13" id="KW-0479">Metal-binding</keyword>
<dbReference type="EC" id="3.1.3.-" evidence="9"/>
<dbReference type="PIRSF" id="PIRSF004682">
    <property type="entry name" value="GmhB"/>
    <property type="match status" value="1"/>
</dbReference>
<dbReference type="AlphaFoldDB" id="A0A1F8GCL6"/>
<dbReference type="EMBL" id="MGKI01000014">
    <property type="protein sequence ID" value="OGN22209.1"/>
    <property type="molecule type" value="Genomic_DNA"/>
</dbReference>
<feature type="binding site" evidence="11">
    <location>
        <begin position="50"/>
        <end position="53"/>
    </location>
    <ligand>
        <name>substrate</name>
    </ligand>
</feature>
<dbReference type="InterPro" id="IPR004446">
    <property type="entry name" value="Heptose_bisP_phosphatase"/>
</dbReference>
<evidence type="ECO:0000256" key="10">
    <source>
        <dbReference type="PIRSR" id="PIRSR004682-1"/>
    </source>
</evidence>
<dbReference type="InterPro" id="IPR036412">
    <property type="entry name" value="HAD-like_sf"/>
</dbReference>
<feature type="binding site" evidence="13">
    <location>
        <position position="99"/>
    </location>
    <ligand>
        <name>Zn(2+)</name>
        <dbReference type="ChEBI" id="CHEBI:29105"/>
    </ligand>
</feature>
<accession>A0A1F8GCL6</accession>
<sequence length="174" mass="19611">MEKYLILDRDGVLIKDKGYVHKIKDLELLPGVVEGLQKFRDAGYKFIVISNQAGIARGLYTRRDAERFNNKLKAILASDGIVLEKFYYCEHHPDINGRCNCRKPATGLVTKAVEEFEINLSDACFIGDKDCDIELGKNCGGITVLIDSGQYPNSVQPDFKAKNLEHAFELLKNR</sequence>
<evidence type="ECO:0000256" key="2">
    <source>
        <dbReference type="ARBA" id="ARBA00004496"/>
    </source>
</evidence>
<evidence type="ECO:0000256" key="13">
    <source>
        <dbReference type="PIRSR" id="PIRSR004682-4"/>
    </source>
</evidence>
<feature type="binding site" evidence="11">
    <location>
        <begin position="16"/>
        <end position="19"/>
    </location>
    <ligand>
        <name>substrate</name>
    </ligand>
</feature>
<dbReference type="STRING" id="1802694.A2918_03085"/>
<feature type="site" description="Stabilizes the phosphoryl group" evidence="12">
    <location>
        <position position="103"/>
    </location>
</feature>
<dbReference type="CDD" id="cd07503">
    <property type="entry name" value="HAD_HisB-N"/>
    <property type="match status" value="1"/>
</dbReference>
<comment type="similarity">
    <text evidence="9">Belongs to the gmhB family.</text>
</comment>
<dbReference type="GO" id="GO:0046872">
    <property type="term" value="F:metal ion binding"/>
    <property type="evidence" value="ECO:0007669"/>
    <property type="project" value="UniProtKB-KW"/>
</dbReference>
<feature type="active site" description="Proton donor" evidence="10">
    <location>
        <position position="10"/>
    </location>
</feature>
<feature type="site" description="Stabilizes the phosphoryl group" evidence="12">
    <location>
        <position position="50"/>
    </location>
</feature>
<dbReference type="SUPFAM" id="SSF56784">
    <property type="entry name" value="HAD-like"/>
    <property type="match status" value="1"/>
</dbReference>
<keyword evidence="13" id="KW-0862">Zinc</keyword>
<feature type="binding site" evidence="11">
    <location>
        <begin position="8"/>
        <end position="10"/>
    </location>
    <ligand>
        <name>substrate</name>
    </ligand>
</feature>
<feature type="binding site" evidence="13">
    <location>
        <position position="101"/>
    </location>
    <ligand>
        <name>Zn(2+)</name>
        <dbReference type="ChEBI" id="CHEBI:29105"/>
    </ligand>
</feature>
<dbReference type="Gene3D" id="3.40.50.1000">
    <property type="entry name" value="HAD superfamily/HAD-like"/>
    <property type="match status" value="1"/>
</dbReference>
<organism evidence="14 15">
    <name type="scientific">Candidatus Yanofskybacteria bacterium RIFCSPLOWO2_01_FULL_42_49</name>
    <dbReference type="NCBI Taxonomy" id="1802694"/>
    <lineage>
        <taxon>Bacteria</taxon>
        <taxon>Candidatus Yanofskyibacteriota</taxon>
    </lineage>
</organism>
<evidence type="ECO:0000256" key="8">
    <source>
        <dbReference type="ARBA" id="ARBA00031828"/>
    </source>
</evidence>
<evidence type="ECO:0000256" key="11">
    <source>
        <dbReference type="PIRSR" id="PIRSR004682-2"/>
    </source>
</evidence>
<feature type="binding site" evidence="13">
    <location>
        <position position="91"/>
    </location>
    <ligand>
        <name>Zn(2+)</name>
        <dbReference type="ChEBI" id="CHEBI:29105"/>
    </ligand>
</feature>
<dbReference type="Pfam" id="PF08645">
    <property type="entry name" value="PNK3P"/>
    <property type="match status" value="1"/>
</dbReference>
<dbReference type="Proteomes" id="UP000178227">
    <property type="component" value="Unassembled WGS sequence"/>
</dbReference>
<feature type="active site" description="Nucleophile" evidence="10">
    <location>
        <position position="8"/>
    </location>
</feature>
<feature type="binding site" evidence="13">
    <location>
        <position position="8"/>
    </location>
    <ligand>
        <name>Mg(2+)</name>
        <dbReference type="ChEBI" id="CHEBI:18420"/>
    </ligand>
</feature>
<comment type="subunit">
    <text evidence="3">Monomer.</text>
</comment>
<evidence type="ECO:0000313" key="15">
    <source>
        <dbReference type="Proteomes" id="UP000178227"/>
    </source>
</evidence>
<evidence type="ECO:0000256" key="1">
    <source>
        <dbReference type="ARBA" id="ARBA00001946"/>
    </source>
</evidence>
<dbReference type="PANTHER" id="PTHR42891">
    <property type="entry name" value="D-GLYCERO-BETA-D-MANNO-HEPTOSE-1,7-BISPHOSPHATE 7-PHOSPHATASE"/>
    <property type="match status" value="1"/>
</dbReference>
<comment type="caution">
    <text evidence="14">The sequence shown here is derived from an EMBL/GenBank/DDBJ whole genome shotgun (WGS) entry which is preliminary data.</text>
</comment>
<keyword evidence="7 9" id="KW-0119">Carbohydrate metabolism</keyword>